<dbReference type="EMBL" id="JACWMT010000002">
    <property type="protein sequence ID" value="MBD1271063.1"/>
    <property type="molecule type" value="Genomic_DNA"/>
</dbReference>
<protein>
    <recommendedName>
        <fullName evidence="7">Molybdopterin molybdenumtransferase</fullName>
        <ecNumber evidence="7">2.10.1.1</ecNumber>
    </recommendedName>
</protein>
<dbReference type="InterPro" id="IPR001453">
    <property type="entry name" value="MoaB/Mog_dom"/>
</dbReference>
<evidence type="ECO:0000256" key="3">
    <source>
        <dbReference type="ARBA" id="ARBA00010763"/>
    </source>
</evidence>
<dbReference type="InterPro" id="IPR036425">
    <property type="entry name" value="MoaB/Mog-like_dom_sf"/>
</dbReference>
<dbReference type="Gene3D" id="2.40.340.10">
    <property type="entry name" value="MoeA, C-terminal, domain IV"/>
    <property type="match status" value="1"/>
</dbReference>
<dbReference type="PANTHER" id="PTHR10192">
    <property type="entry name" value="MOLYBDOPTERIN BIOSYNTHESIS PROTEIN"/>
    <property type="match status" value="1"/>
</dbReference>
<feature type="domain" description="MoaB/Mog" evidence="8">
    <location>
        <begin position="201"/>
        <end position="334"/>
    </location>
</feature>
<evidence type="ECO:0000256" key="5">
    <source>
        <dbReference type="ARBA" id="ARBA00023150"/>
    </source>
</evidence>
<evidence type="ECO:0000256" key="2">
    <source>
        <dbReference type="ARBA" id="ARBA00005046"/>
    </source>
</evidence>
<dbReference type="InterPro" id="IPR038987">
    <property type="entry name" value="MoeA-like"/>
</dbReference>
<gene>
    <name evidence="9" type="ORF">IDH50_12535</name>
</gene>
<dbReference type="UniPathway" id="UPA00344"/>
<comment type="caution">
    <text evidence="9">The sequence shown here is derived from an EMBL/GenBank/DDBJ whole genome shotgun (WGS) entry which is preliminary data.</text>
</comment>
<evidence type="ECO:0000313" key="10">
    <source>
        <dbReference type="Proteomes" id="UP000659061"/>
    </source>
</evidence>
<comment type="cofactor">
    <cofactor evidence="7">
        <name>Mg(2+)</name>
        <dbReference type="ChEBI" id="CHEBI:18420"/>
    </cofactor>
</comment>
<keyword evidence="5 7" id="KW-0501">Molybdenum cofactor biosynthesis</keyword>
<dbReference type="InterPro" id="IPR036135">
    <property type="entry name" value="MoeA_linker/N_sf"/>
</dbReference>
<dbReference type="GO" id="GO:0006777">
    <property type="term" value="P:Mo-molybdopterin cofactor biosynthetic process"/>
    <property type="evidence" value="ECO:0007669"/>
    <property type="project" value="UniProtKB-UniRule"/>
</dbReference>
<evidence type="ECO:0000256" key="7">
    <source>
        <dbReference type="RuleBase" id="RU365090"/>
    </source>
</evidence>
<evidence type="ECO:0000313" key="9">
    <source>
        <dbReference type="EMBL" id="MBD1271063.1"/>
    </source>
</evidence>
<keyword evidence="7" id="KW-0460">Magnesium</keyword>
<comment type="similarity">
    <text evidence="3 7">Belongs to the MoeA family.</text>
</comment>
<comment type="function">
    <text evidence="1 7">Catalyzes the insertion of molybdate into adenylated molybdopterin with the concomitant release of AMP.</text>
</comment>
<dbReference type="GO" id="GO:0046872">
    <property type="term" value="F:metal ion binding"/>
    <property type="evidence" value="ECO:0007669"/>
    <property type="project" value="UniProtKB-UniRule"/>
</dbReference>
<dbReference type="SUPFAM" id="SSF63882">
    <property type="entry name" value="MoeA N-terminal region -like"/>
    <property type="match status" value="1"/>
</dbReference>
<keyword evidence="7 9" id="KW-0808">Transferase</keyword>
<dbReference type="Pfam" id="PF03453">
    <property type="entry name" value="MoeA_N"/>
    <property type="match status" value="1"/>
</dbReference>
<dbReference type="InterPro" id="IPR005111">
    <property type="entry name" value="MoeA_C_domain_IV"/>
</dbReference>
<dbReference type="Gene3D" id="3.90.105.10">
    <property type="entry name" value="Molybdopterin biosynthesis moea protein, domain 2"/>
    <property type="match status" value="1"/>
</dbReference>
<evidence type="ECO:0000256" key="1">
    <source>
        <dbReference type="ARBA" id="ARBA00002901"/>
    </source>
</evidence>
<dbReference type="GO" id="GO:0061599">
    <property type="term" value="F:molybdopterin molybdotransferase activity"/>
    <property type="evidence" value="ECO:0007669"/>
    <property type="project" value="UniProtKB-UniRule"/>
</dbReference>
<dbReference type="GO" id="GO:0005829">
    <property type="term" value="C:cytosol"/>
    <property type="evidence" value="ECO:0007669"/>
    <property type="project" value="TreeGrafter"/>
</dbReference>
<dbReference type="SUPFAM" id="SSF53218">
    <property type="entry name" value="Molybdenum cofactor biosynthesis proteins"/>
    <property type="match status" value="1"/>
</dbReference>
<dbReference type="NCBIfam" id="TIGR00177">
    <property type="entry name" value="molyb_syn"/>
    <property type="match status" value="1"/>
</dbReference>
<dbReference type="PANTHER" id="PTHR10192:SF5">
    <property type="entry name" value="GEPHYRIN"/>
    <property type="match status" value="1"/>
</dbReference>
<dbReference type="InterPro" id="IPR005110">
    <property type="entry name" value="MoeA_linker/N"/>
</dbReference>
<dbReference type="InterPro" id="IPR036688">
    <property type="entry name" value="MoeA_C_domain_IV_sf"/>
</dbReference>
<dbReference type="SUPFAM" id="SSF63867">
    <property type="entry name" value="MoeA C-terminal domain-like"/>
    <property type="match status" value="1"/>
</dbReference>
<evidence type="ECO:0000256" key="6">
    <source>
        <dbReference type="ARBA" id="ARBA00047317"/>
    </source>
</evidence>
<comment type="pathway">
    <text evidence="2 7">Cofactor biosynthesis; molybdopterin biosynthesis.</text>
</comment>
<name>A0A8I0FWJ2_9ACTN</name>
<organism evidence="9 10">
    <name type="scientific">Aeromicrobium tamlense</name>
    <dbReference type="NCBI Taxonomy" id="375541"/>
    <lineage>
        <taxon>Bacteria</taxon>
        <taxon>Bacillati</taxon>
        <taxon>Actinomycetota</taxon>
        <taxon>Actinomycetes</taxon>
        <taxon>Propionibacteriales</taxon>
        <taxon>Nocardioidaceae</taxon>
        <taxon>Aeromicrobium</taxon>
    </lineage>
</organism>
<reference evidence="9" key="1">
    <citation type="submission" date="2020-09" db="EMBL/GenBank/DDBJ databases">
        <title>Novel species in genus Aeromicrobium.</title>
        <authorList>
            <person name="Zhang G."/>
        </authorList>
    </citation>
    <scope>NUCLEOTIDE SEQUENCE</scope>
    <source>
        <strain evidence="9">SSW1-57</strain>
    </source>
</reference>
<keyword evidence="7" id="KW-0479">Metal-binding</keyword>
<dbReference type="EC" id="2.10.1.1" evidence="7"/>
<dbReference type="SMART" id="SM00852">
    <property type="entry name" value="MoCF_biosynth"/>
    <property type="match status" value="1"/>
</dbReference>
<dbReference type="Proteomes" id="UP000659061">
    <property type="component" value="Unassembled WGS sequence"/>
</dbReference>
<sequence length="415" mass="42465">MRHRTGGTMGRSVDEHVREVATLVRAAAQRRATDPPETVAVSAALAGRLATPVRSRLDVPGFDNSQMDGFAVHAEDLARAGVTPVTLPTVAHVVAGDAVPPRLDPGTAAPIMTGAPLPPGADAVVPVERTRPGDFGPVEGGGLVEFGEAVEPGTFLRRAGSDVEAGATVLEAGAPLTPAAIGALVVSGVAEVEVAPLLRLAVVATGAELVTGAVPDSNSSVLAAHAVSLGLPVTTHVVPDDPALLRELLDRLAVEHDVIVTTGGVSAGTREVVRQVVEGTPGSWFGHVAVQPGGPQGLGTVRSGDHDVPIICLPGNPVSVLVSFELFLRPALAQAAGRVAWRPSGTSALAEPLTSPPGRLQVRRGRLGDDGRVSLVGEAGSHLAVSYARADVLVLVPEHTTELDAGDTVEWWRIA</sequence>
<dbReference type="CDD" id="cd00887">
    <property type="entry name" value="MoeA"/>
    <property type="match status" value="1"/>
</dbReference>
<keyword evidence="4 7" id="KW-0500">Molybdenum</keyword>
<proteinExistence type="inferred from homology"/>
<evidence type="ECO:0000256" key="4">
    <source>
        <dbReference type="ARBA" id="ARBA00022505"/>
    </source>
</evidence>
<dbReference type="Gene3D" id="2.170.190.11">
    <property type="entry name" value="Molybdopterin biosynthesis moea protein, domain 3"/>
    <property type="match status" value="1"/>
</dbReference>
<dbReference type="Gene3D" id="3.40.980.10">
    <property type="entry name" value="MoaB/Mog-like domain"/>
    <property type="match status" value="1"/>
</dbReference>
<comment type="catalytic activity">
    <reaction evidence="6">
        <text>adenylyl-molybdopterin + molybdate = Mo-molybdopterin + AMP + H(+)</text>
        <dbReference type="Rhea" id="RHEA:35047"/>
        <dbReference type="ChEBI" id="CHEBI:15378"/>
        <dbReference type="ChEBI" id="CHEBI:36264"/>
        <dbReference type="ChEBI" id="CHEBI:62727"/>
        <dbReference type="ChEBI" id="CHEBI:71302"/>
        <dbReference type="ChEBI" id="CHEBI:456215"/>
        <dbReference type="EC" id="2.10.1.1"/>
    </reaction>
</comment>
<dbReference type="AlphaFoldDB" id="A0A8I0FWJ2"/>
<dbReference type="Pfam" id="PF03454">
    <property type="entry name" value="MoeA_C"/>
    <property type="match status" value="1"/>
</dbReference>
<dbReference type="Pfam" id="PF00994">
    <property type="entry name" value="MoCF_biosynth"/>
    <property type="match status" value="1"/>
</dbReference>
<accession>A0A8I0FWJ2</accession>
<evidence type="ECO:0000259" key="8">
    <source>
        <dbReference type="SMART" id="SM00852"/>
    </source>
</evidence>
<dbReference type="NCBIfam" id="NF045515">
    <property type="entry name" value="Glp_gephyrin"/>
    <property type="match status" value="1"/>
</dbReference>